<dbReference type="SUPFAM" id="SSF52788">
    <property type="entry name" value="Phosphotyrosine protein phosphatases I"/>
    <property type="match status" value="1"/>
</dbReference>
<protein>
    <recommendedName>
        <fullName evidence="2">Phosphotyrosine protein phosphatase I domain-containing protein</fullName>
    </recommendedName>
</protein>
<dbReference type="Pfam" id="PF01451">
    <property type="entry name" value="LMWPc"/>
    <property type="match status" value="1"/>
</dbReference>
<evidence type="ECO:0000313" key="4">
    <source>
        <dbReference type="Proteomes" id="UP000823749"/>
    </source>
</evidence>
<feature type="compositionally biased region" description="Low complexity" evidence="1">
    <location>
        <begin position="1"/>
        <end position="15"/>
    </location>
</feature>
<organism evidence="3 4">
    <name type="scientific">Rhododendron griersonianum</name>
    <dbReference type="NCBI Taxonomy" id="479676"/>
    <lineage>
        <taxon>Eukaryota</taxon>
        <taxon>Viridiplantae</taxon>
        <taxon>Streptophyta</taxon>
        <taxon>Embryophyta</taxon>
        <taxon>Tracheophyta</taxon>
        <taxon>Spermatophyta</taxon>
        <taxon>Magnoliopsida</taxon>
        <taxon>eudicotyledons</taxon>
        <taxon>Gunneridae</taxon>
        <taxon>Pentapetalae</taxon>
        <taxon>asterids</taxon>
        <taxon>Ericales</taxon>
        <taxon>Ericaceae</taxon>
        <taxon>Ericoideae</taxon>
        <taxon>Rhodoreae</taxon>
        <taxon>Rhododendron</taxon>
    </lineage>
</organism>
<comment type="caution">
    <text evidence="3">The sequence shown here is derived from an EMBL/GenBank/DDBJ whole genome shotgun (WGS) entry which is preliminary data.</text>
</comment>
<dbReference type="PANTHER" id="PTHR47439:SF1">
    <property type="entry name" value="ACID PHOSPHATASE"/>
    <property type="match status" value="1"/>
</dbReference>
<dbReference type="InterPro" id="IPR023485">
    <property type="entry name" value="Ptyr_pPase"/>
</dbReference>
<evidence type="ECO:0000259" key="2">
    <source>
        <dbReference type="Pfam" id="PF01451"/>
    </source>
</evidence>
<feature type="compositionally biased region" description="Basic and acidic residues" evidence="1">
    <location>
        <begin position="35"/>
        <end position="49"/>
    </location>
</feature>
<feature type="region of interest" description="Disordered" evidence="1">
    <location>
        <begin position="1"/>
        <end position="49"/>
    </location>
</feature>
<reference evidence="3 4" key="1">
    <citation type="submission" date="2020-08" db="EMBL/GenBank/DDBJ databases">
        <title>Plant Genome Project.</title>
        <authorList>
            <person name="Zhang R.-G."/>
        </authorList>
    </citation>
    <scope>NUCLEOTIDE SEQUENCE [LARGE SCALE GENOMIC DNA]</scope>
    <source>
        <strain evidence="3">WSP0</strain>
        <tissue evidence="3">Leaf</tissue>
    </source>
</reference>
<dbReference type="InterPro" id="IPR052995">
    <property type="entry name" value="LMW-PTP"/>
</dbReference>
<sequence length="255" mass="29135">MATPSSKTPSTKTESILARLDSTPTTASSGRLRIRREPPHTGDSRIRQEIAPRSTPWVPVQRPRSRDGHPMASHLPNLGFRFNVQEVEMGTRWPLIFQMVHDPTALELGVGFRFFLIYSIGFRVVQVFMEDILGALERWNFKENLPADAYKKVRLMCLYCKKHDESEVPDPYYGGPQEDILGALERWNFKENLPADAYKKVRLMCLYCKKHDESEVPDPYYGGPQGFEKVLDLLEDACESLLDSILAENSRISDS</sequence>
<evidence type="ECO:0000313" key="3">
    <source>
        <dbReference type="EMBL" id="KAG5514769.1"/>
    </source>
</evidence>
<dbReference type="Proteomes" id="UP000823749">
    <property type="component" value="Chromosome 13"/>
</dbReference>
<gene>
    <name evidence="3" type="ORF">RHGRI_035980</name>
</gene>
<dbReference type="PANTHER" id="PTHR47439">
    <property type="entry name" value="LOW MOLECULAR WEIGHT PHOSPHOTYROSINE PROTEIN PHOSPHATASE-RELATED"/>
    <property type="match status" value="1"/>
</dbReference>
<evidence type="ECO:0000256" key="1">
    <source>
        <dbReference type="SAM" id="MobiDB-lite"/>
    </source>
</evidence>
<dbReference type="AlphaFoldDB" id="A0AAV6HM76"/>
<keyword evidence="4" id="KW-1185">Reference proteome</keyword>
<name>A0AAV6HM76_9ERIC</name>
<dbReference type="EMBL" id="JACTNZ010000013">
    <property type="protein sequence ID" value="KAG5514769.1"/>
    <property type="molecule type" value="Genomic_DNA"/>
</dbReference>
<proteinExistence type="predicted"/>
<feature type="domain" description="Phosphotyrosine protein phosphatase I" evidence="2">
    <location>
        <begin position="193"/>
        <end position="242"/>
    </location>
</feature>
<dbReference type="Gene3D" id="3.40.50.2300">
    <property type="match status" value="1"/>
</dbReference>
<dbReference type="InterPro" id="IPR036196">
    <property type="entry name" value="Ptyr_pPase_sf"/>
</dbReference>
<accession>A0AAV6HM76</accession>